<proteinExistence type="predicted"/>
<accession>A0A1F6D164</accession>
<protein>
    <submittedName>
        <fullName evidence="2">Uncharacterized protein</fullName>
    </submittedName>
</protein>
<name>A0A1F6D164_9BACT</name>
<evidence type="ECO:0000313" key="2">
    <source>
        <dbReference type="EMBL" id="OGG55031.1"/>
    </source>
</evidence>
<comment type="caution">
    <text evidence="2">The sequence shown here is derived from an EMBL/GenBank/DDBJ whole genome shotgun (WGS) entry which is preliminary data.</text>
</comment>
<evidence type="ECO:0000313" key="3">
    <source>
        <dbReference type="Proteomes" id="UP000177659"/>
    </source>
</evidence>
<evidence type="ECO:0000256" key="1">
    <source>
        <dbReference type="SAM" id="MobiDB-lite"/>
    </source>
</evidence>
<dbReference type="EMBL" id="MFLC01000025">
    <property type="protein sequence ID" value="OGG55031.1"/>
    <property type="molecule type" value="Genomic_DNA"/>
</dbReference>
<reference evidence="2 3" key="1">
    <citation type="journal article" date="2016" name="Nat. Commun.">
        <title>Thousands of microbial genomes shed light on interconnected biogeochemical processes in an aquifer system.</title>
        <authorList>
            <person name="Anantharaman K."/>
            <person name="Brown C.T."/>
            <person name="Hug L.A."/>
            <person name="Sharon I."/>
            <person name="Castelle C.J."/>
            <person name="Probst A.J."/>
            <person name="Thomas B.C."/>
            <person name="Singh A."/>
            <person name="Wilkins M.J."/>
            <person name="Karaoz U."/>
            <person name="Brodie E.L."/>
            <person name="Williams K.H."/>
            <person name="Hubbard S.S."/>
            <person name="Banfield J.F."/>
        </authorList>
    </citation>
    <scope>NUCLEOTIDE SEQUENCE [LARGE SCALE GENOMIC DNA]</scope>
</reference>
<organism evidence="2 3">
    <name type="scientific">Candidatus Kaiserbacteria bacterium RIFCSPHIGHO2_02_FULL_49_11</name>
    <dbReference type="NCBI Taxonomy" id="1798489"/>
    <lineage>
        <taxon>Bacteria</taxon>
        <taxon>Candidatus Kaiseribacteriota</taxon>
    </lineage>
</organism>
<dbReference type="Proteomes" id="UP000177659">
    <property type="component" value="Unassembled WGS sequence"/>
</dbReference>
<gene>
    <name evidence="2" type="ORF">A3D62_03245</name>
</gene>
<dbReference type="AlphaFoldDB" id="A0A1F6D164"/>
<feature type="region of interest" description="Disordered" evidence="1">
    <location>
        <begin position="67"/>
        <end position="88"/>
    </location>
</feature>
<sequence length="88" mass="8751">MTKQTLAIGGVVAVALASAGVYVAQNRIEICHATGSSENPWQVITISEKAWTAHQAHGDKYPVPANGCAAADVPGDGGGTPPPSGGGI</sequence>